<evidence type="ECO:0000313" key="2">
    <source>
        <dbReference type="Proteomes" id="UP001549139"/>
    </source>
</evidence>
<protein>
    <submittedName>
        <fullName evidence="1">Uncharacterized protein</fullName>
    </submittedName>
</protein>
<keyword evidence="2" id="KW-1185">Reference proteome</keyword>
<gene>
    <name evidence="1" type="ORF">JOF50_001432</name>
</gene>
<accession>A0ABV2NYJ9</accession>
<name>A0ABV2NYJ9_9CORY</name>
<proteinExistence type="predicted"/>
<dbReference type="EMBL" id="JBEPNZ010000001">
    <property type="protein sequence ID" value="MET3944633.1"/>
    <property type="molecule type" value="Genomic_DNA"/>
</dbReference>
<organism evidence="1 2">
    <name type="scientific">Corynebacterium mucifaciens</name>
    <dbReference type="NCBI Taxonomy" id="57171"/>
    <lineage>
        <taxon>Bacteria</taxon>
        <taxon>Bacillati</taxon>
        <taxon>Actinomycetota</taxon>
        <taxon>Actinomycetes</taxon>
        <taxon>Mycobacteriales</taxon>
        <taxon>Corynebacteriaceae</taxon>
        <taxon>Corynebacterium</taxon>
    </lineage>
</organism>
<evidence type="ECO:0000313" key="1">
    <source>
        <dbReference type="EMBL" id="MET3944633.1"/>
    </source>
</evidence>
<dbReference type="Proteomes" id="UP001549139">
    <property type="component" value="Unassembled WGS sequence"/>
</dbReference>
<reference evidence="1 2" key="1">
    <citation type="submission" date="2024-06" db="EMBL/GenBank/DDBJ databases">
        <title>Sequencing the genomes of 1000 actinobacteria strains.</title>
        <authorList>
            <person name="Klenk H.-P."/>
        </authorList>
    </citation>
    <scope>NUCLEOTIDE SEQUENCE [LARGE SCALE GENOMIC DNA]</scope>
    <source>
        <strain evidence="1 2">DSM 44265</strain>
    </source>
</reference>
<comment type="caution">
    <text evidence="1">The sequence shown here is derived from an EMBL/GenBank/DDBJ whole genome shotgun (WGS) entry which is preliminary data.</text>
</comment>
<sequence>MRQNLDRFKLRWRDRLDAWGSADQGALERKYAQSYWSELFECFGITASRTAEAGRSP</sequence>